<dbReference type="AlphaFoldDB" id="A0AA89C1T2"/>
<evidence type="ECO:0000313" key="1">
    <source>
        <dbReference type="EMBL" id="KAK3091152.1"/>
    </source>
</evidence>
<reference evidence="1" key="1">
    <citation type="submission" date="2019-08" db="EMBL/GenBank/DDBJ databases">
        <title>The improved chromosome-level genome for the pearl oyster Pinctada fucata martensii using PacBio sequencing and Hi-C.</title>
        <authorList>
            <person name="Zheng Z."/>
        </authorList>
    </citation>
    <scope>NUCLEOTIDE SEQUENCE</scope>
    <source>
        <strain evidence="1">ZZ-2019</strain>
        <tissue evidence="1">Adductor muscle</tissue>
    </source>
</reference>
<keyword evidence="2" id="KW-1185">Reference proteome</keyword>
<comment type="caution">
    <text evidence="1">The sequence shown here is derived from an EMBL/GenBank/DDBJ whole genome shotgun (WGS) entry which is preliminary data.</text>
</comment>
<gene>
    <name evidence="1" type="ORF">FSP39_017546</name>
</gene>
<dbReference type="Proteomes" id="UP001186944">
    <property type="component" value="Unassembled WGS sequence"/>
</dbReference>
<protein>
    <submittedName>
        <fullName evidence="1">Uncharacterized protein</fullName>
    </submittedName>
</protein>
<sequence length="114" mass="13317">MVKGICKEDNFKSLEYSPKQMKETCEYLLKNHRRVIEDGLINYYKEKDRKHLTYLDVVQQICSNRIKVCHGATDHIGDHEDGKIVYNPDTEEFDVIPGKKVKIARPGRHISDEL</sequence>
<dbReference type="EMBL" id="VSWD01000010">
    <property type="protein sequence ID" value="KAK3091152.1"/>
    <property type="molecule type" value="Genomic_DNA"/>
</dbReference>
<proteinExistence type="predicted"/>
<accession>A0AA89C1T2</accession>
<evidence type="ECO:0000313" key="2">
    <source>
        <dbReference type="Proteomes" id="UP001186944"/>
    </source>
</evidence>
<name>A0AA89C1T2_PINIB</name>
<organism evidence="1 2">
    <name type="scientific">Pinctada imbricata</name>
    <name type="common">Atlantic pearl-oyster</name>
    <name type="synonym">Pinctada martensii</name>
    <dbReference type="NCBI Taxonomy" id="66713"/>
    <lineage>
        <taxon>Eukaryota</taxon>
        <taxon>Metazoa</taxon>
        <taxon>Spiralia</taxon>
        <taxon>Lophotrochozoa</taxon>
        <taxon>Mollusca</taxon>
        <taxon>Bivalvia</taxon>
        <taxon>Autobranchia</taxon>
        <taxon>Pteriomorphia</taxon>
        <taxon>Pterioida</taxon>
        <taxon>Pterioidea</taxon>
        <taxon>Pteriidae</taxon>
        <taxon>Pinctada</taxon>
    </lineage>
</organism>